<dbReference type="EMBL" id="GL988041">
    <property type="protein sequence ID" value="EGS21387.1"/>
    <property type="molecule type" value="Genomic_DNA"/>
</dbReference>
<evidence type="ECO:0000259" key="5">
    <source>
        <dbReference type="PROSITE" id="PS50089"/>
    </source>
</evidence>
<evidence type="ECO:0000256" key="1">
    <source>
        <dbReference type="ARBA" id="ARBA00022723"/>
    </source>
</evidence>
<evidence type="ECO:0000256" key="2">
    <source>
        <dbReference type="ARBA" id="ARBA00022771"/>
    </source>
</evidence>
<keyword evidence="2 4" id="KW-0863">Zinc-finger</keyword>
<dbReference type="GeneID" id="18257282"/>
<dbReference type="HOGENOM" id="CLU_1447774_0_0_1"/>
<dbReference type="Pfam" id="PF13639">
    <property type="entry name" value="zf-RING_2"/>
    <property type="match status" value="1"/>
</dbReference>
<feature type="domain" description="RING-type" evidence="5">
    <location>
        <begin position="25"/>
        <end position="75"/>
    </location>
</feature>
<name>G0S568_CHATD</name>
<dbReference type="eggNOG" id="KOG0800">
    <property type="taxonomic scope" value="Eukaryota"/>
</dbReference>
<dbReference type="InterPro" id="IPR011016">
    <property type="entry name" value="Znf_RING-CH"/>
</dbReference>
<keyword evidence="3" id="KW-0862">Zinc</keyword>
<dbReference type="SMART" id="SM00744">
    <property type="entry name" value="RINGv"/>
    <property type="match status" value="1"/>
</dbReference>
<dbReference type="InterPro" id="IPR013083">
    <property type="entry name" value="Znf_RING/FYVE/PHD"/>
</dbReference>
<dbReference type="PROSITE" id="PS50089">
    <property type="entry name" value="ZF_RING_2"/>
    <property type="match status" value="1"/>
</dbReference>
<proteinExistence type="predicted"/>
<keyword evidence="1" id="KW-0479">Metal-binding</keyword>
<accession>G0S568</accession>
<dbReference type="STRING" id="759272.G0S568"/>
<reference evidence="6 7" key="1">
    <citation type="journal article" date="2011" name="Cell">
        <title>Insight into structure and assembly of the nuclear pore complex by utilizing the genome of a eukaryotic thermophile.</title>
        <authorList>
            <person name="Amlacher S."/>
            <person name="Sarges P."/>
            <person name="Flemming D."/>
            <person name="van Noort V."/>
            <person name="Kunze R."/>
            <person name="Devos D.P."/>
            <person name="Arumugam M."/>
            <person name="Bork P."/>
            <person name="Hurt E."/>
        </authorList>
    </citation>
    <scope>NUCLEOTIDE SEQUENCE [LARGE SCALE GENOMIC DNA]</scope>
    <source>
        <strain evidence="7">DSM 1495 / CBS 144.50 / IMI 039719</strain>
    </source>
</reference>
<evidence type="ECO:0000313" key="6">
    <source>
        <dbReference type="EMBL" id="EGS21387.1"/>
    </source>
</evidence>
<dbReference type="OrthoDB" id="4588180at2759"/>
<dbReference type="SMART" id="SM00184">
    <property type="entry name" value="RING"/>
    <property type="match status" value="1"/>
</dbReference>
<dbReference type="GO" id="GO:0008270">
    <property type="term" value="F:zinc ion binding"/>
    <property type="evidence" value="ECO:0007669"/>
    <property type="project" value="UniProtKB-KW"/>
</dbReference>
<sequence>MANDSCFVPDPKFTFYFQPSYNIICAICHDTQLYLSSESLPLKDSDPSVLPCGHVFGHECLTSWLRSHNTCPVCRFELKFELCPHRILPRRLTRENVFLCPLTVPDGGKVKTQCAKCTVETGKRVYGDIWKDLVAPYYTHKRDYERTGDERYKRLMEGELKLITRVMSECTNVTDREW</sequence>
<dbReference type="PANTHER" id="PTHR15710">
    <property type="entry name" value="E3 UBIQUITIN-PROTEIN LIGASE PRAJA"/>
    <property type="match status" value="1"/>
</dbReference>
<evidence type="ECO:0000256" key="4">
    <source>
        <dbReference type="PROSITE-ProRule" id="PRU00175"/>
    </source>
</evidence>
<dbReference type="SUPFAM" id="SSF57850">
    <property type="entry name" value="RING/U-box"/>
    <property type="match status" value="1"/>
</dbReference>
<dbReference type="AlphaFoldDB" id="G0S568"/>
<evidence type="ECO:0000313" key="7">
    <source>
        <dbReference type="Proteomes" id="UP000008066"/>
    </source>
</evidence>
<dbReference type="InterPro" id="IPR001841">
    <property type="entry name" value="Znf_RING"/>
</dbReference>
<dbReference type="KEGG" id="cthr:CTHT_0032440"/>
<dbReference type="RefSeq" id="XP_006693683.1">
    <property type="nucleotide sequence ID" value="XM_006693620.1"/>
</dbReference>
<gene>
    <name evidence="6" type="ORF">CTHT_0032440</name>
</gene>
<dbReference type="OMA" id="ICHQANC"/>
<protein>
    <recommendedName>
        <fullName evidence="5">RING-type domain-containing protein</fullName>
    </recommendedName>
</protein>
<dbReference type="Proteomes" id="UP000008066">
    <property type="component" value="Unassembled WGS sequence"/>
</dbReference>
<evidence type="ECO:0000256" key="3">
    <source>
        <dbReference type="ARBA" id="ARBA00022833"/>
    </source>
</evidence>
<dbReference type="Gene3D" id="3.30.40.10">
    <property type="entry name" value="Zinc/RING finger domain, C3HC4 (zinc finger)"/>
    <property type="match status" value="1"/>
</dbReference>
<organism evidence="7">
    <name type="scientific">Chaetomium thermophilum (strain DSM 1495 / CBS 144.50 / IMI 039719)</name>
    <name type="common">Thermochaetoides thermophila</name>
    <dbReference type="NCBI Taxonomy" id="759272"/>
    <lineage>
        <taxon>Eukaryota</taxon>
        <taxon>Fungi</taxon>
        <taxon>Dikarya</taxon>
        <taxon>Ascomycota</taxon>
        <taxon>Pezizomycotina</taxon>
        <taxon>Sordariomycetes</taxon>
        <taxon>Sordariomycetidae</taxon>
        <taxon>Sordariales</taxon>
        <taxon>Chaetomiaceae</taxon>
        <taxon>Thermochaetoides</taxon>
    </lineage>
</organism>
<keyword evidence="7" id="KW-1185">Reference proteome</keyword>